<keyword evidence="2" id="KW-1185">Reference proteome</keyword>
<dbReference type="EMBL" id="CM023472">
    <property type="protein sequence ID" value="KAH7958661.1"/>
    <property type="molecule type" value="Genomic_DNA"/>
</dbReference>
<sequence>MVLEKSAWTGGGKPQVVLWVLVSSCVLLPFLAQTALAQNAAIATGQSASAAVTSRSPDNTASEMEEIDYAQVARDVVAAGLSKVPRSLIRKLLEADVRSECSTALLRTMRAFQNLEPWVLRLFDATGKYPTGLFGASIVDMGAFDECLETVVRDRYGNLLSRGQYCNMLGYIKNATGIEMMMNSISDALHPRLRYFIEQGFTTENSIARLGLCFIEDCNEHDLQVLVNSARLLNLFIATSEWPKVIIPAAFNGVDTFFFISGFLLSHILSKQKGNGPAVFLIAMLRRLIRMCVPLFFVIMWFYLLPRFVTGPDTETFFQKFYVDMEENWWRLLVQIRNFFELTPQDILSHTWYLSTDFQLFVVSLLILLTFRRRKPVALAALAVLSLLGCAIATWTVARYHLLPFIIIPFPDYPRMISTLNEYYTKPFYHAVCYFSGCMTSLIVADFGQRKIPKMFQLAGWVASISCGLFCVFVKFPWYLSQNPTSDDAELVVAFFDRIIWSFCLSWITLACATSRGGEDALVLLLGTY</sequence>
<evidence type="ECO:0000313" key="2">
    <source>
        <dbReference type="Proteomes" id="UP000821865"/>
    </source>
</evidence>
<protein>
    <submittedName>
        <fullName evidence="1">Uncharacterized protein</fullName>
    </submittedName>
</protein>
<evidence type="ECO:0000313" key="1">
    <source>
        <dbReference type="EMBL" id="KAH7958661.1"/>
    </source>
</evidence>
<accession>A0ACB8D2N4</accession>
<name>A0ACB8D2N4_DERSI</name>
<organism evidence="1 2">
    <name type="scientific">Dermacentor silvarum</name>
    <name type="common">Tick</name>
    <dbReference type="NCBI Taxonomy" id="543639"/>
    <lineage>
        <taxon>Eukaryota</taxon>
        <taxon>Metazoa</taxon>
        <taxon>Ecdysozoa</taxon>
        <taxon>Arthropoda</taxon>
        <taxon>Chelicerata</taxon>
        <taxon>Arachnida</taxon>
        <taxon>Acari</taxon>
        <taxon>Parasitiformes</taxon>
        <taxon>Ixodida</taxon>
        <taxon>Ixodoidea</taxon>
        <taxon>Ixodidae</taxon>
        <taxon>Rhipicephalinae</taxon>
        <taxon>Dermacentor</taxon>
    </lineage>
</organism>
<comment type="caution">
    <text evidence="1">The sequence shown here is derived from an EMBL/GenBank/DDBJ whole genome shotgun (WGS) entry which is preliminary data.</text>
</comment>
<reference evidence="1" key="1">
    <citation type="submission" date="2020-05" db="EMBL/GenBank/DDBJ databases">
        <title>Large-scale comparative analyses of tick genomes elucidate their genetic diversity and vector capacities.</title>
        <authorList>
            <person name="Jia N."/>
            <person name="Wang J."/>
            <person name="Shi W."/>
            <person name="Du L."/>
            <person name="Sun Y."/>
            <person name="Zhan W."/>
            <person name="Jiang J."/>
            <person name="Wang Q."/>
            <person name="Zhang B."/>
            <person name="Ji P."/>
            <person name="Sakyi L.B."/>
            <person name="Cui X."/>
            <person name="Yuan T."/>
            <person name="Jiang B."/>
            <person name="Yang W."/>
            <person name="Lam T.T.-Y."/>
            <person name="Chang Q."/>
            <person name="Ding S."/>
            <person name="Wang X."/>
            <person name="Zhu J."/>
            <person name="Ruan X."/>
            <person name="Zhao L."/>
            <person name="Wei J."/>
            <person name="Que T."/>
            <person name="Du C."/>
            <person name="Cheng J."/>
            <person name="Dai P."/>
            <person name="Han X."/>
            <person name="Huang E."/>
            <person name="Gao Y."/>
            <person name="Liu J."/>
            <person name="Shao H."/>
            <person name="Ye R."/>
            <person name="Li L."/>
            <person name="Wei W."/>
            <person name="Wang X."/>
            <person name="Wang C."/>
            <person name="Yang T."/>
            <person name="Huo Q."/>
            <person name="Li W."/>
            <person name="Guo W."/>
            <person name="Chen H."/>
            <person name="Zhou L."/>
            <person name="Ni X."/>
            <person name="Tian J."/>
            <person name="Zhou Y."/>
            <person name="Sheng Y."/>
            <person name="Liu T."/>
            <person name="Pan Y."/>
            <person name="Xia L."/>
            <person name="Li J."/>
            <person name="Zhao F."/>
            <person name="Cao W."/>
        </authorList>
    </citation>
    <scope>NUCLEOTIDE SEQUENCE</scope>
    <source>
        <strain evidence="1">Dsil-2018</strain>
    </source>
</reference>
<proteinExistence type="predicted"/>
<dbReference type="Proteomes" id="UP000821865">
    <property type="component" value="Chromosome 3"/>
</dbReference>
<gene>
    <name evidence="1" type="ORF">HPB49_004061</name>
</gene>